<dbReference type="OrthoDB" id="9800438at2"/>
<organism evidence="2 3">
    <name type="scientific">Myxococcus llanfairpwllgwyngyllgogerychwyrndrobwllllantysiliogogogochensis</name>
    <dbReference type="NCBI Taxonomy" id="2590453"/>
    <lineage>
        <taxon>Bacteria</taxon>
        <taxon>Pseudomonadati</taxon>
        <taxon>Myxococcota</taxon>
        <taxon>Myxococcia</taxon>
        <taxon>Myxococcales</taxon>
        <taxon>Cystobacterineae</taxon>
        <taxon>Myxococcaceae</taxon>
        <taxon>Myxococcus</taxon>
    </lineage>
</organism>
<evidence type="ECO:0000313" key="3">
    <source>
        <dbReference type="Proteomes" id="UP000315369"/>
    </source>
</evidence>
<dbReference type="Gene3D" id="3.10.180.10">
    <property type="entry name" value="2,3-Dihydroxybiphenyl 1,2-Dioxygenase, domain 1"/>
    <property type="match status" value="1"/>
</dbReference>
<protein>
    <submittedName>
        <fullName evidence="2">VOC family protein</fullName>
    </submittedName>
</protein>
<feature type="domain" description="VOC" evidence="1">
    <location>
        <begin position="8"/>
        <end position="129"/>
    </location>
</feature>
<evidence type="ECO:0000259" key="1">
    <source>
        <dbReference type="PROSITE" id="PS51819"/>
    </source>
</evidence>
<dbReference type="Pfam" id="PF00903">
    <property type="entry name" value="Glyoxalase"/>
    <property type="match status" value="1"/>
</dbReference>
<reference evidence="2 3" key="1">
    <citation type="submission" date="2019-06" db="EMBL/GenBank/DDBJ databases">
        <authorList>
            <person name="Livingstone P."/>
            <person name="Whitworth D."/>
        </authorList>
    </citation>
    <scope>NUCLEOTIDE SEQUENCE [LARGE SCALE GENOMIC DNA]</scope>
    <source>
        <strain evidence="2 3">AM401</strain>
    </source>
</reference>
<dbReference type="InterPro" id="IPR029068">
    <property type="entry name" value="Glyas_Bleomycin-R_OHBP_Dase"/>
</dbReference>
<keyword evidence="3" id="KW-1185">Reference proteome</keyword>
<dbReference type="InterPro" id="IPR004360">
    <property type="entry name" value="Glyas_Fos-R_dOase_dom"/>
</dbReference>
<gene>
    <name evidence="2" type="ORF">FJV41_26995</name>
</gene>
<dbReference type="InterPro" id="IPR037523">
    <property type="entry name" value="VOC_core"/>
</dbReference>
<dbReference type="PANTHER" id="PTHR35006">
    <property type="entry name" value="GLYOXALASE FAMILY PROTEIN (AFU_ORTHOLOGUE AFUA_5G14830)"/>
    <property type="match status" value="1"/>
</dbReference>
<dbReference type="PROSITE" id="PS51819">
    <property type="entry name" value="VOC"/>
    <property type="match status" value="1"/>
</dbReference>
<dbReference type="RefSeq" id="WP_141645442.1">
    <property type="nucleotide sequence ID" value="NZ_VIFM01000123.1"/>
</dbReference>
<dbReference type="PANTHER" id="PTHR35006:SF4">
    <property type="entry name" value="BLR7706 PROTEIN"/>
    <property type="match status" value="1"/>
</dbReference>
<comment type="caution">
    <text evidence="2">The sequence shown here is derived from an EMBL/GenBank/DDBJ whole genome shotgun (WGS) entry which is preliminary data.</text>
</comment>
<name>A0A540WUW9_9BACT</name>
<sequence length="139" mass="14906">MSDENPSILSHVSVGTNDFARAVAFYDQVLATLGCRRVLDFPNAVAYGKQFPEFWVQMPLDGQRATVGNGTHFGFIATSKQMVHAFHAAALAAGATDEGAPGPRPLYGEPYYGCFVRDPDGHKVEASFWDASLGDAHGA</sequence>
<dbReference type="AlphaFoldDB" id="A0A540WUW9"/>
<proteinExistence type="predicted"/>
<evidence type="ECO:0000313" key="2">
    <source>
        <dbReference type="EMBL" id="TQF12829.1"/>
    </source>
</evidence>
<dbReference type="CDD" id="cd07262">
    <property type="entry name" value="VOC_like"/>
    <property type="match status" value="1"/>
</dbReference>
<dbReference type="SUPFAM" id="SSF54593">
    <property type="entry name" value="Glyoxalase/Bleomycin resistance protein/Dihydroxybiphenyl dioxygenase"/>
    <property type="match status" value="1"/>
</dbReference>
<dbReference type="EMBL" id="VIFM01000123">
    <property type="protein sequence ID" value="TQF12829.1"/>
    <property type="molecule type" value="Genomic_DNA"/>
</dbReference>
<accession>A0A540WUW9</accession>
<dbReference type="Proteomes" id="UP000315369">
    <property type="component" value="Unassembled WGS sequence"/>
</dbReference>